<accession>A0A9X3I087</accession>
<gene>
    <name evidence="2" type="ORF">OQ279_03845</name>
</gene>
<comment type="caution">
    <text evidence="2">The sequence shown here is derived from an EMBL/GenBank/DDBJ whole genome shotgun (WGS) entry which is preliminary data.</text>
</comment>
<evidence type="ECO:0000313" key="3">
    <source>
        <dbReference type="Proteomes" id="UP001148482"/>
    </source>
</evidence>
<reference evidence="2" key="1">
    <citation type="submission" date="2022-11" db="EMBL/GenBank/DDBJ databases">
        <title>Salinimicrobium profundisediminis sp. nov., isolated from deep-sea sediment of the Mariana Trench.</title>
        <authorList>
            <person name="Fu H."/>
        </authorList>
    </citation>
    <scope>NUCLEOTIDE SEQUENCE</scope>
    <source>
        <strain evidence="2">MT39</strain>
    </source>
</reference>
<keyword evidence="1" id="KW-0175">Coiled coil</keyword>
<protein>
    <submittedName>
        <fullName evidence="2">Uncharacterized protein</fullName>
    </submittedName>
</protein>
<evidence type="ECO:0000256" key="1">
    <source>
        <dbReference type="SAM" id="Coils"/>
    </source>
</evidence>
<dbReference type="Proteomes" id="UP001148482">
    <property type="component" value="Unassembled WGS sequence"/>
</dbReference>
<dbReference type="EMBL" id="JAPJDA010000004">
    <property type="protein sequence ID" value="MCX2837274.1"/>
    <property type="molecule type" value="Genomic_DNA"/>
</dbReference>
<feature type="coiled-coil region" evidence="1">
    <location>
        <begin position="26"/>
        <end position="56"/>
    </location>
</feature>
<name>A0A9X3I087_9FLAO</name>
<keyword evidence="3" id="KW-1185">Reference proteome</keyword>
<dbReference type="AlphaFoldDB" id="A0A9X3I087"/>
<proteinExistence type="predicted"/>
<evidence type="ECO:0000313" key="2">
    <source>
        <dbReference type="EMBL" id="MCX2837274.1"/>
    </source>
</evidence>
<organism evidence="2 3">
    <name type="scientific">Salinimicrobium profundisediminis</name>
    <dbReference type="NCBI Taxonomy" id="2994553"/>
    <lineage>
        <taxon>Bacteria</taxon>
        <taxon>Pseudomonadati</taxon>
        <taxon>Bacteroidota</taxon>
        <taxon>Flavobacteriia</taxon>
        <taxon>Flavobacteriales</taxon>
        <taxon>Flavobacteriaceae</taxon>
        <taxon>Salinimicrobium</taxon>
    </lineage>
</organism>
<dbReference type="RefSeq" id="WP_266068484.1">
    <property type="nucleotide sequence ID" value="NZ_JAPJDA010000004.1"/>
</dbReference>
<sequence>MKINSDLIWALALLAVAAASFFLGMNKEKLKNEELLEERLAEIEILEKKNQQLSEELTSRGIYSYPQATVVSKLKAAVATVLISLNGQDPIPNLKLRRNVIFNYSGKENLQLDQKGKFSDLGTLKPHNPSAFDIPLEEKEIALHLEFDSKKNQWHQYIWIKTGTNGDIATFWVITNENSAVIDKHIDPEFPTDEEEKVLLWKGERIHYSDLKMNSIFPPNN</sequence>